<dbReference type="RefSeq" id="WP_378174483.1">
    <property type="nucleotide sequence ID" value="NZ_JBHTCR010000002.1"/>
</dbReference>
<comment type="caution">
    <text evidence="4">The sequence shown here is derived from an EMBL/GenBank/DDBJ whole genome shotgun (WGS) entry which is preliminary data.</text>
</comment>
<evidence type="ECO:0000313" key="5">
    <source>
        <dbReference type="Proteomes" id="UP001596550"/>
    </source>
</evidence>
<organism evidence="4 5">
    <name type="scientific">Chryseobacterium zhengzhouense</name>
    <dbReference type="NCBI Taxonomy" id="1636086"/>
    <lineage>
        <taxon>Bacteria</taxon>
        <taxon>Pseudomonadati</taxon>
        <taxon>Bacteroidota</taxon>
        <taxon>Flavobacteriia</taxon>
        <taxon>Flavobacteriales</taxon>
        <taxon>Weeksellaceae</taxon>
        <taxon>Chryseobacterium group</taxon>
        <taxon>Chryseobacterium</taxon>
    </lineage>
</organism>
<gene>
    <name evidence="4" type="ORF">ACFQO9_04640</name>
</gene>
<dbReference type="SUPFAM" id="SSF53335">
    <property type="entry name" value="S-adenosyl-L-methionine-dependent methyltransferases"/>
    <property type="match status" value="1"/>
</dbReference>
<protein>
    <submittedName>
        <fullName evidence="4">DNA adenine methylase</fullName>
    </submittedName>
</protein>
<dbReference type="PRINTS" id="PR00505">
    <property type="entry name" value="D12N6MTFRASE"/>
</dbReference>
<dbReference type="Gene3D" id="3.40.50.150">
    <property type="entry name" value="Vaccinia Virus protein VP39"/>
    <property type="match status" value="2"/>
</dbReference>
<keyword evidence="2" id="KW-0808">Transferase</keyword>
<sequence length="254" mass="29854">MILTRLGNKRKMAKDLIQYFPPHKMRIELFFGAGGSFFYLPKAKYTIVNDLDDEVTNLYMVVQNHLEIFRQEISKVPLSESLLKYWKLNREDDPVKKALRFIFLSNFSYMGKGDTMRFGLDNAKKTILQNLDKTFLQLQDVKIMNRDFRDVLPRISFSKGQNDKEQCLVYLDPIYYGTEHYYQVPEWSKKDSLDCLDIVKNCGIKSAMSEFKNDFIIDEALSRNLNVFPVKSRANIKNRQTEILITNYESMGLF</sequence>
<accession>A0ABW2LY31</accession>
<dbReference type="Pfam" id="PF02086">
    <property type="entry name" value="MethyltransfD12"/>
    <property type="match status" value="1"/>
</dbReference>
<dbReference type="GO" id="GO:0032259">
    <property type="term" value="P:methylation"/>
    <property type="evidence" value="ECO:0007669"/>
    <property type="project" value="UniProtKB-KW"/>
</dbReference>
<name>A0ABW2LY31_9FLAO</name>
<dbReference type="EMBL" id="JBHTCR010000002">
    <property type="protein sequence ID" value="MFC7346005.1"/>
    <property type="molecule type" value="Genomic_DNA"/>
</dbReference>
<dbReference type="PANTHER" id="PTHR30481">
    <property type="entry name" value="DNA ADENINE METHYLASE"/>
    <property type="match status" value="1"/>
</dbReference>
<evidence type="ECO:0000313" key="4">
    <source>
        <dbReference type="EMBL" id="MFC7346005.1"/>
    </source>
</evidence>
<dbReference type="InterPro" id="IPR029063">
    <property type="entry name" value="SAM-dependent_MTases_sf"/>
</dbReference>
<evidence type="ECO:0000256" key="1">
    <source>
        <dbReference type="ARBA" id="ARBA00022603"/>
    </source>
</evidence>
<reference evidence="5" key="1">
    <citation type="journal article" date="2019" name="Int. J. Syst. Evol. Microbiol.">
        <title>The Global Catalogue of Microorganisms (GCM) 10K type strain sequencing project: providing services to taxonomists for standard genome sequencing and annotation.</title>
        <authorList>
            <consortium name="The Broad Institute Genomics Platform"/>
            <consortium name="The Broad Institute Genome Sequencing Center for Infectious Disease"/>
            <person name="Wu L."/>
            <person name="Ma J."/>
        </authorList>
    </citation>
    <scope>NUCLEOTIDE SEQUENCE [LARGE SCALE GENOMIC DNA]</scope>
    <source>
        <strain evidence="5">CCUG 54781</strain>
    </source>
</reference>
<dbReference type="Proteomes" id="UP001596550">
    <property type="component" value="Unassembled WGS sequence"/>
</dbReference>
<keyword evidence="1 4" id="KW-0489">Methyltransferase</keyword>
<dbReference type="GO" id="GO:0008168">
    <property type="term" value="F:methyltransferase activity"/>
    <property type="evidence" value="ECO:0007669"/>
    <property type="project" value="UniProtKB-KW"/>
</dbReference>
<evidence type="ECO:0000256" key="2">
    <source>
        <dbReference type="ARBA" id="ARBA00022679"/>
    </source>
</evidence>
<keyword evidence="5" id="KW-1185">Reference proteome</keyword>
<dbReference type="InterPro" id="IPR012327">
    <property type="entry name" value="MeTrfase_D12"/>
</dbReference>
<evidence type="ECO:0000256" key="3">
    <source>
        <dbReference type="ARBA" id="ARBA00022691"/>
    </source>
</evidence>
<keyword evidence="3" id="KW-0949">S-adenosyl-L-methionine</keyword>
<proteinExistence type="predicted"/>